<sequence length="456" mass="48715">MQRMNALDAGMYFAENDTTPLQIGTVTVFEGPAPGHAELVREIFARLRFAPRCRQRVRTVPLHLAHPVWVDDRGFRMADHVRHVEAPAPGGPDELQELAGRVLGRRLDLTRSPWEVWLVEGLEDGRWALISKVHHCMVDGLAGIDLLGVLLDAGPGWSPAAPRLWTPAPEPSGRAVVRGAVADRMRGLGRQATRLFLPALRESIAAAGAAPGYAARLTGPGAASLNGPTAPFRRWSRTCAGLDEVARIRRAFGGSVNDVALAATASGFRALLAARGVLTGDSVVRALVPVSVRSPDERGILTNRVSAVLADLPCGEPDPLRRLRLVREQMDGAKSADQAAGLDAFVRLVGAAPGLLALAAHAALRMRQPLVHTIVTNVPGPSFPLYAMGRRMLEMDPYIPIVAGSRVSVGIVSYDGVLSFGITGDREALPDLRTLCAGVREGVDELLKETARMGPA</sequence>
<keyword evidence="5 11" id="KW-0444">Lipid biosynthesis</keyword>
<comment type="pathway">
    <text evidence="2">Lipid metabolism.</text>
</comment>
<evidence type="ECO:0000313" key="15">
    <source>
        <dbReference type="Proteomes" id="UP000529783"/>
    </source>
</evidence>
<dbReference type="NCBIfam" id="TIGR02946">
    <property type="entry name" value="acyl_WS_DGAT"/>
    <property type="match status" value="1"/>
</dbReference>
<evidence type="ECO:0000256" key="4">
    <source>
        <dbReference type="ARBA" id="ARBA00013244"/>
    </source>
</evidence>
<protein>
    <recommendedName>
        <fullName evidence="4 11">Diacylglycerol O-acyltransferase</fullName>
        <ecNumber evidence="4 11">2.3.1.20</ecNumber>
    </recommendedName>
</protein>
<evidence type="ECO:0000259" key="13">
    <source>
        <dbReference type="Pfam" id="PF06974"/>
    </source>
</evidence>
<evidence type="ECO:0000256" key="8">
    <source>
        <dbReference type="ARBA" id="ARBA00023098"/>
    </source>
</evidence>
<evidence type="ECO:0000256" key="2">
    <source>
        <dbReference type="ARBA" id="ARBA00005189"/>
    </source>
</evidence>
<dbReference type="InterPro" id="IPR014292">
    <property type="entry name" value="Acyl_transf_WS/DGAT"/>
</dbReference>
<keyword evidence="8 11" id="KW-0443">Lipid metabolism</keyword>
<accession>A0A7Y9ECL7</accession>
<evidence type="ECO:0000256" key="3">
    <source>
        <dbReference type="ARBA" id="ARBA00009587"/>
    </source>
</evidence>
<proteinExistence type="inferred from homology"/>
<feature type="domain" description="O-acyltransferase WSD1 C-terminal" evidence="13">
    <location>
        <begin position="303"/>
        <end position="446"/>
    </location>
</feature>
<dbReference type="EC" id="2.3.1.20" evidence="4 11"/>
<dbReference type="GO" id="GO:0001666">
    <property type="term" value="P:response to hypoxia"/>
    <property type="evidence" value="ECO:0007669"/>
    <property type="project" value="TreeGrafter"/>
</dbReference>
<comment type="pathway">
    <text evidence="1 11">Glycerolipid metabolism; triacylglycerol biosynthesis.</text>
</comment>
<dbReference type="EMBL" id="JACCBA010000001">
    <property type="protein sequence ID" value="NYD45016.1"/>
    <property type="molecule type" value="Genomic_DNA"/>
</dbReference>
<dbReference type="GO" id="GO:0071731">
    <property type="term" value="P:response to nitric oxide"/>
    <property type="evidence" value="ECO:0007669"/>
    <property type="project" value="TreeGrafter"/>
</dbReference>
<reference evidence="14 15" key="1">
    <citation type="submission" date="2020-07" db="EMBL/GenBank/DDBJ databases">
        <title>Sequencing the genomes of 1000 actinobacteria strains.</title>
        <authorList>
            <person name="Klenk H.-P."/>
        </authorList>
    </citation>
    <scope>NUCLEOTIDE SEQUENCE [LARGE SCALE GENOMIC DNA]</scope>
    <source>
        <strain evidence="14 15">DSM 40398</strain>
    </source>
</reference>
<name>A0A7Y9ECL7_9ACTN</name>
<dbReference type="Pfam" id="PF03007">
    <property type="entry name" value="WS_DGAT_cat"/>
    <property type="match status" value="1"/>
</dbReference>
<dbReference type="GO" id="GO:0006071">
    <property type="term" value="P:glycerol metabolic process"/>
    <property type="evidence" value="ECO:0007669"/>
    <property type="project" value="UniProtKB-KW"/>
</dbReference>
<dbReference type="RefSeq" id="WP_179842516.1">
    <property type="nucleotide sequence ID" value="NZ_JACCBA010000001.1"/>
</dbReference>
<organism evidence="14 15">
    <name type="scientific">Actinomadura luteofluorescens</name>
    <dbReference type="NCBI Taxonomy" id="46163"/>
    <lineage>
        <taxon>Bacteria</taxon>
        <taxon>Bacillati</taxon>
        <taxon>Actinomycetota</taxon>
        <taxon>Actinomycetes</taxon>
        <taxon>Streptosporangiales</taxon>
        <taxon>Thermomonosporaceae</taxon>
        <taxon>Actinomadura</taxon>
    </lineage>
</organism>
<dbReference type="GO" id="GO:0019432">
    <property type="term" value="P:triglyceride biosynthetic process"/>
    <property type="evidence" value="ECO:0007669"/>
    <property type="project" value="UniProtKB-UniPathway"/>
</dbReference>
<dbReference type="SUPFAM" id="SSF52777">
    <property type="entry name" value="CoA-dependent acyltransferases"/>
    <property type="match status" value="1"/>
</dbReference>
<dbReference type="GO" id="GO:0004144">
    <property type="term" value="F:diacylglycerol O-acyltransferase activity"/>
    <property type="evidence" value="ECO:0007669"/>
    <property type="project" value="UniProtKB-EC"/>
</dbReference>
<comment type="caution">
    <text evidence="14">The sequence shown here is derived from an EMBL/GenBank/DDBJ whole genome shotgun (WGS) entry which is preliminary data.</text>
</comment>
<keyword evidence="6 11" id="KW-0808">Transferase</keyword>
<evidence type="ECO:0000256" key="1">
    <source>
        <dbReference type="ARBA" id="ARBA00004771"/>
    </source>
</evidence>
<evidence type="ECO:0000313" key="14">
    <source>
        <dbReference type="EMBL" id="NYD45016.1"/>
    </source>
</evidence>
<dbReference type="PANTHER" id="PTHR31650:SF1">
    <property type="entry name" value="WAX ESTER SYNTHASE_DIACYLGLYCEROL ACYLTRANSFERASE 4-RELATED"/>
    <property type="match status" value="1"/>
</dbReference>
<evidence type="ECO:0000256" key="6">
    <source>
        <dbReference type="ARBA" id="ARBA00022679"/>
    </source>
</evidence>
<evidence type="ECO:0000256" key="5">
    <source>
        <dbReference type="ARBA" id="ARBA00022516"/>
    </source>
</evidence>
<comment type="similarity">
    <text evidence="3 11">Belongs to the long-chain O-acyltransferase family.</text>
</comment>
<dbReference type="InterPro" id="IPR045034">
    <property type="entry name" value="O-acyltransferase_WSD1-like"/>
</dbReference>
<evidence type="ECO:0000256" key="11">
    <source>
        <dbReference type="RuleBase" id="RU361241"/>
    </source>
</evidence>
<evidence type="ECO:0000256" key="10">
    <source>
        <dbReference type="ARBA" id="ARBA00048109"/>
    </source>
</evidence>
<dbReference type="GO" id="GO:0051701">
    <property type="term" value="P:biological process involved in interaction with host"/>
    <property type="evidence" value="ECO:0007669"/>
    <property type="project" value="TreeGrafter"/>
</dbReference>
<dbReference type="InterPro" id="IPR004255">
    <property type="entry name" value="O-acyltransferase_WSD1_N"/>
</dbReference>
<dbReference type="InterPro" id="IPR023213">
    <property type="entry name" value="CAT-like_dom_sf"/>
</dbReference>
<evidence type="ECO:0000256" key="9">
    <source>
        <dbReference type="ARBA" id="ARBA00023315"/>
    </source>
</evidence>
<keyword evidence="15" id="KW-1185">Reference proteome</keyword>
<evidence type="ECO:0000256" key="7">
    <source>
        <dbReference type="ARBA" id="ARBA00022798"/>
    </source>
</evidence>
<dbReference type="PANTHER" id="PTHR31650">
    <property type="entry name" value="O-ACYLTRANSFERASE (WSD1-LIKE) FAMILY PROTEIN"/>
    <property type="match status" value="1"/>
</dbReference>
<keyword evidence="9 11" id="KW-0012">Acyltransferase</keyword>
<feature type="domain" description="O-acyltransferase WSD1-like N-terminal" evidence="12">
    <location>
        <begin position="4"/>
        <end position="260"/>
    </location>
</feature>
<dbReference type="Gene3D" id="3.30.559.10">
    <property type="entry name" value="Chloramphenicol acetyltransferase-like domain"/>
    <property type="match status" value="1"/>
</dbReference>
<evidence type="ECO:0000259" key="12">
    <source>
        <dbReference type="Pfam" id="PF03007"/>
    </source>
</evidence>
<dbReference type="Pfam" id="PF06974">
    <property type="entry name" value="WS_DGAT_C"/>
    <property type="match status" value="1"/>
</dbReference>
<comment type="catalytic activity">
    <reaction evidence="10 11">
        <text>an acyl-CoA + a 1,2-diacyl-sn-glycerol = a triacyl-sn-glycerol + CoA</text>
        <dbReference type="Rhea" id="RHEA:10868"/>
        <dbReference type="ChEBI" id="CHEBI:17815"/>
        <dbReference type="ChEBI" id="CHEBI:57287"/>
        <dbReference type="ChEBI" id="CHEBI:58342"/>
        <dbReference type="ChEBI" id="CHEBI:64615"/>
        <dbReference type="EC" id="2.3.1.20"/>
    </reaction>
</comment>
<dbReference type="GO" id="GO:0005886">
    <property type="term" value="C:plasma membrane"/>
    <property type="evidence" value="ECO:0007669"/>
    <property type="project" value="TreeGrafter"/>
</dbReference>
<dbReference type="UniPathway" id="UPA00282"/>
<dbReference type="Proteomes" id="UP000529783">
    <property type="component" value="Unassembled WGS sequence"/>
</dbReference>
<keyword evidence="7 11" id="KW-0319">Glycerol metabolism</keyword>
<gene>
    <name evidence="14" type="ORF">BJY14_000999</name>
</gene>
<dbReference type="InterPro" id="IPR009721">
    <property type="entry name" value="O-acyltransferase_WSD1_C"/>
</dbReference>
<dbReference type="AlphaFoldDB" id="A0A7Y9ECL7"/>